<comment type="caution">
    <text evidence="1">The sequence shown here is derived from an EMBL/GenBank/DDBJ whole genome shotgun (WGS) entry which is preliminary data.</text>
</comment>
<dbReference type="PANTHER" id="PTHR36166:SF1">
    <property type="entry name" value="SRPBCC DOMAIN-CONTAINING PROTEIN"/>
    <property type="match status" value="1"/>
</dbReference>
<dbReference type="Gene3D" id="3.30.530.20">
    <property type="match status" value="1"/>
</dbReference>
<dbReference type="InterPro" id="IPR023393">
    <property type="entry name" value="START-like_dom_sf"/>
</dbReference>
<proteinExistence type="predicted"/>
<dbReference type="EMBL" id="SNZV01000002">
    <property type="protein sequence ID" value="TDS15863.1"/>
    <property type="molecule type" value="Genomic_DNA"/>
</dbReference>
<dbReference type="OrthoDB" id="191189at2"/>
<evidence type="ECO:0008006" key="3">
    <source>
        <dbReference type="Google" id="ProtNLM"/>
    </source>
</evidence>
<dbReference type="AlphaFoldDB" id="A0A4R7D471"/>
<organism evidence="1 2">
    <name type="scientific">Sphingobacterium paludis</name>
    <dbReference type="NCBI Taxonomy" id="1476465"/>
    <lineage>
        <taxon>Bacteria</taxon>
        <taxon>Pseudomonadati</taxon>
        <taxon>Bacteroidota</taxon>
        <taxon>Sphingobacteriia</taxon>
        <taxon>Sphingobacteriales</taxon>
        <taxon>Sphingobacteriaceae</taxon>
        <taxon>Sphingobacterium</taxon>
    </lineage>
</organism>
<accession>A0A4R7D471</accession>
<reference evidence="1 2" key="1">
    <citation type="submission" date="2019-03" db="EMBL/GenBank/DDBJ databases">
        <title>Genomic Encyclopedia of Type Strains, Phase III (KMG-III): the genomes of soil and plant-associated and newly described type strains.</title>
        <authorList>
            <person name="Whitman W."/>
        </authorList>
    </citation>
    <scope>NUCLEOTIDE SEQUENCE [LARGE SCALE GENOMIC DNA]</scope>
    <source>
        <strain evidence="1 2">CGMCC 1.12801</strain>
    </source>
</reference>
<dbReference type="CDD" id="cd07822">
    <property type="entry name" value="SRPBCC_4"/>
    <property type="match status" value="1"/>
</dbReference>
<protein>
    <recommendedName>
        <fullName evidence="3">Polyketide cyclase/dehydrase/lipid transport protein</fullName>
    </recommendedName>
</protein>
<sequence length="161" mass="18657">MLRAIYYFRAMGKLHIEQQVTINASSDEVWAVFANFQAYHEWSPTVRFLASAPEVGKSITVLLQQPNGKRMTMHPKVLRLSANKELRWRGRLFLPGIFDGEHYFMLKPLANGTTEFIQGEYFSGILVPFLRKMILGPTQEGFRAFNYALKKRVEEQEKVDL</sequence>
<dbReference type="PANTHER" id="PTHR36166">
    <property type="entry name" value="CHROMOSOME 9, WHOLE GENOME SHOTGUN SEQUENCE"/>
    <property type="match status" value="1"/>
</dbReference>
<dbReference type="SUPFAM" id="SSF55961">
    <property type="entry name" value="Bet v1-like"/>
    <property type="match status" value="1"/>
</dbReference>
<gene>
    <name evidence="1" type="ORF">B0I21_102180</name>
</gene>
<evidence type="ECO:0000313" key="2">
    <source>
        <dbReference type="Proteomes" id="UP000294752"/>
    </source>
</evidence>
<dbReference type="Proteomes" id="UP000294752">
    <property type="component" value="Unassembled WGS sequence"/>
</dbReference>
<name>A0A4R7D471_9SPHI</name>
<evidence type="ECO:0000313" key="1">
    <source>
        <dbReference type="EMBL" id="TDS15863.1"/>
    </source>
</evidence>
<dbReference type="Pfam" id="PF10604">
    <property type="entry name" value="Polyketide_cyc2"/>
    <property type="match status" value="1"/>
</dbReference>
<dbReference type="InterPro" id="IPR019587">
    <property type="entry name" value="Polyketide_cyclase/dehydratase"/>
</dbReference>
<keyword evidence="2" id="KW-1185">Reference proteome</keyword>